<evidence type="ECO:0000256" key="4">
    <source>
        <dbReference type="PROSITE-ProRule" id="PRU01161"/>
    </source>
</evidence>
<organism evidence="7 8">
    <name type="scientific">Hebeloma cylindrosporum</name>
    <dbReference type="NCBI Taxonomy" id="76867"/>
    <lineage>
        <taxon>Eukaryota</taxon>
        <taxon>Fungi</taxon>
        <taxon>Dikarya</taxon>
        <taxon>Basidiomycota</taxon>
        <taxon>Agaricomycotina</taxon>
        <taxon>Agaricomycetes</taxon>
        <taxon>Agaricomycetidae</taxon>
        <taxon>Agaricales</taxon>
        <taxon>Agaricineae</taxon>
        <taxon>Hymenogastraceae</taxon>
        <taxon>Hebeloma</taxon>
    </lineage>
</organism>
<dbReference type="Pfam" id="PF01734">
    <property type="entry name" value="Patatin"/>
    <property type="match status" value="2"/>
</dbReference>
<evidence type="ECO:0000313" key="8">
    <source>
        <dbReference type="Proteomes" id="UP000053424"/>
    </source>
</evidence>
<dbReference type="GO" id="GO:0016020">
    <property type="term" value="C:membrane"/>
    <property type="evidence" value="ECO:0007669"/>
    <property type="project" value="TreeGrafter"/>
</dbReference>
<dbReference type="OrthoDB" id="630895at2759"/>
<feature type="active site" description="Proton acceptor" evidence="4">
    <location>
        <position position="625"/>
    </location>
</feature>
<evidence type="ECO:0000256" key="3">
    <source>
        <dbReference type="ARBA" id="ARBA00023098"/>
    </source>
</evidence>
<gene>
    <name evidence="7" type="ORF">M413DRAFT_444536</name>
</gene>
<feature type="compositionally biased region" description="Polar residues" evidence="5">
    <location>
        <begin position="368"/>
        <end position="385"/>
    </location>
</feature>
<dbReference type="GO" id="GO:0016042">
    <property type="term" value="P:lipid catabolic process"/>
    <property type="evidence" value="ECO:0007669"/>
    <property type="project" value="UniProtKB-UniRule"/>
</dbReference>
<protein>
    <recommendedName>
        <fullName evidence="6">PNPLA domain-containing protein</fullName>
    </recommendedName>
</protein>
<feature type="short sequence motif" description="GXGXXG" evidence="4">
    <location>
        <begin position="433"/>
        <end position="438"/>
    </location>
</feature>
<reference evidence="7 8" key="1">
    <citation type="submission" date="2014-04" db="EMBL/GenBank/DDBJ databases">
        <authorList>
            <consortium name="DOE Joint Genome Institute"/>
            <person name="Kuo A."/>
            <person name="Gay G."/>
            <person name="Dore J."/>
            <person name="Kohler A."/>
            <person name="Nagy L.G."/>
            <person name="Floudas D."/>
            <person name="Copeland A."/>
            <person name="Barry K.W."/>
            <person name="Cichocki N."/>
            <person name="Veneault-Fourrey C."/>
            <person name="LaButti K."/>
            <person name="Lindquist E.A."/>
            <person name="Lipzen A."/>
            <person name="Lundell T."/>
            <person name="Morin E."/>
            <person name="Murat C."/>
            <person name="Sun H."/>
            <person name="Tunlid A."/>
            <person name="Henrissat B."/>
            <person name="Grigoriev I.V."/>
            <person name="Hibbett D.S."/>
            <person name="Martin F."/>
            <person name="Nordberg H.P."/>
            <person name="Cantor M.N."/>
            <person name="Hua S.X."/>
        </authorList>
    </citation>
    <scope>NUCLEOTIDE SEQUENCE [LARGE SCALE GENOMIC DNA]</scope>
    <source>
        <strain evidence="8">h7</strain>
    </source>
</reference>
<feature type="short sequence motif" description="GXSXG" evidence="4">
    <location>
        <begin position="472"/>
        <end position="476"/>
    </location>
</feature>
<evidence type="ECO:0000256" key="1">
    <source>
        <dbReference type="ARBA" id="ARBA00022801"/>
    </source>
</evidence>
<feature type="short sequence motif" description="GXSXG" evidence="4">
    <location>
        <begin position="87"/>
        <end position="91"/>
    </location>
</feature>
<dbReference type="Proteomes" id="UP000053424">
    <property type="component" value="Unassembled WGS sequence"/>
</dbReference>
<evidence type="ECO:0000259" key="6">
    <source>
        <dbReference type="PROSITE" id="PS51635"/>
    </source>
</evidence>
<dbReference type="HOGENOM" id="CLU_361322_0_0_1"/>
<feature type="region of interest" description="Disordered" evidence="5">
    <location>
        <begin position="367"/>
        <end position="387"/>
    </location>
</feature>
<keyword evidence="2 4" id="KW-0442">Lipid degradation</keyword>
<feature type="short sequence motif" description="GXGXXG" evidence="4">
    <location>
        <begin position="47"/>
        <end position="52"/>
    </location>
</feature>
<keyword evidence="8" id="KW-1185">Reference proteome</keyword>
<sequence>MVSTRLLCPGPALASGTTSFAQSTMSTSRTLVPDGSKRSLCLLSIDGGGFRGISALIILRELMCRIQKRNKLQTVPKPCEIFDLAGGTSTGGLIVILLFRLEMSTDEAIRTYQRLAGFVFSERKWQWQDGTFKASRLEEAVVKIIMDATHLDEVKAKEMRLLNDQGPKCFVCATEPKSSPTLFRTWQPAGYASYDCTIVEAARATFAAPALFKAIELGEGSSRRRYIDAGHMCNNPTQYVLQEAARLFPSQNVSCVVSLGTGAANVIGTVARDPFQKGLPHSLVGILKQIAVDCEKASQTMTDQFHDKERLYFRLNVNQGLQDVPMAEWENIDDIQLHTENYLEGPNIGPSVKQLVEALTARLEVESNAPTPTSGPPQTIGTSSIPHLLDGRDPMSDPMAIPLRQTKNRDSVWEAEAGTKDTPGPKYVLAIDGGGFRGYACLVLLHHLMRQLTRSPSDPVPLPCQIFDLISGTSTGGLIAVLLGRMGLDCLTAMSVYKELGANLFGKFDAQKTQDKAVSQPSKTFEERLAAVVEKYTGEAGALMKNGTLDAVDHMLTDVFVTTVDTTAGAANVEPYRLRSYATPRGAVETPPVGHKWTICEIVRAALASSPYLDPVSIGSQSYQDAKNSGSSNPIQDALSEVKLRWSNKTQPIIVSLGTGLASFFPLDPEADPTDEFTEQLIRVAQDTEMRHRQGMKQLGKMNAAQNYFRLDPTAGLGDIDMFDLAKLGVIIEFTNDWLGSTEGYRTVERVCRVLKKHPAVFHSATTSDEEESD</sequence>
<proteinExistence type="predicted"/>
<dbReference type="PANTHER" id="PTHR24185:SF1">
    <property type="entry name" value="CALCIUM-INDEPENDENT PHOSPHOLIPASE A2-GAMMA"/>
    <property type="match status" value="1"/>
</dbReference>
<keyword evidence="3 4" id="KW-0443">Lipid metabolism</keyword>
<feature type="active site" description="Nucleophile" evidence="4">
    <location>
        <position position="474"/>
    </location>
</feature>
<feature type="active site" description="Nucleophile" evidence="4">
    <location>
        <position position="89"/>
    </location>
</feature>
<feature type="active site" description="Proton acceptor" evidence="4">
    <location>
        <position position="228"/>
    </location>
</feature>
<dbReference type="GO" id="GO:0019369">
    <property type="term" value="P:arachidonate metabolic process"/>
    <property type="evidence" value="ECO:0007669"/>
    <property type="project" value="TreeGrafter"/>
</dbReference>
<evidence type="ECO:0000256" key="2">
    <source>
        <dbReference type="ARBA" id="ARBA00022963"/>
    </source>
</evidence>
<feature type="domain" description="PNPLA" evidence="6">
    <location>
        <begin position="429"/>
        <end position="639"/>
    </location>
</feature>
<dbReference type="InterPro" id="IPR002641">
    <property type="entry name" value="PNPLA_dom"/>
</dbReference>
<name>A0A0C3CH22_HEBCY</name>
<reference evidence="8" key="2">
    <citation type="submission" date="2015-01" db="EMBL/GenBank/DDBJ databases">
        <title>Evolutionary Origins and Diversification of the Mycorrhizal Mutualists.</title>
        <authorList>
            <consortium name="DOE Joint Genome Institute"/>
            <consortium name="Mycorrhizal Genomics Consortium"/>
            <person name="Kohler A."/>
            <person name="Kuo A."/>
            <person name="Nagy L.G."/>
            <person name="Floudas D."/>
            <person name="Copeland A."/>
            <person name="Barry K.W."/>
            <person name="Cichocki N."/>
            <person name="Veneault-Fourrey C."/>
            <person name="LaButti K."/>
            <person name="Lindquist E.A."/>
            <person name="Lipzen A."/>
            <person name="Lundell T."/>
            <person name="Morin E."/>
            <person name="Murat C."/>
            <person name="Riley R."/>
            <person name="Ohm R."/>
            <person name="Sun H."/>
            <person name="Tunlid A."/>
            <person name="Henrissat B."/>
            <person name="Grigoriev I.V."/>
            <person name="Hibbett D.S."/>
            <person name="Martin F."/>
        </authorList>
    </citation>
    <scope>NUCLEOTIDE SEQUENCE [LARGE SCALE GENOMIC DNA]</scope>
    <source>
        <strain evidence="8">h7</strain>
    </source>
</reference>
<comment type="caution">
    <text evidence="4">Lacks conserved residue(s) required for the propagation of feature annotation.</text>
</comment>
<dbReference type="GO" id="GO:0046486">
    <property type="term" value="P:glycerolipid metabolic process"/>
    <property type="evidence" value="ECO:0007669"/>
    <property type="project" value="UniProtKB-ARBA"/>
</dbReference>
<dbReference type="PROSITE" id="PS51635">
    <property type="entry name" value="PNPLA"/>
    <property type="match status" value="2"/>
</dbReference>
<dbReference type="InterPro" id="IPR016035">
    <property type="entry name" value="Acyl_Trfase/lysoPLipase"/>
</dbReference>
<evidence type="ECO:0000313" key="7">
    <source>
        <dbReference type="EMBL" id="KIM42916.1"/>
    </source>
</evidence>
<dbReference type="Gene3D" id="3.40.1090.10">
    <property type="entry name" value="Cytosolic phospholipase A2 catalytic domain"/>
    <property type="match status" value="2"/>
</dbReference>
<dbReference type="SUPFAM" id="SSF52151">
    <property type="entry name" value="FabD/lysophospholipase-like"/>
    <property type="match status" value="2"/>
</dbReference>
<dbReference type="GO" id="GO:0047499">
    <property type="term" value="F:calcium-independent phospholipase A2 activity"/>
    <property type="evidence" value="ECO:0007669"/>
    <property type="project" value="TreeGrafter"/>
</dbReference>
<dbReference type="PANTHER" id="PTHR24185">
    <property type="entry name" value="CALCIUM-INDEPENDENT PHOSPHOLIPASE A2-GAMMA"/>
    <property type="match status" value="1"/>
</dbReference>
<accession>A0A0C3CH22</accession>
<dbReference type="EMBL" id="KN831777">
    <property type="protein sequence ID" value="KIM42916.1"/>
    <property type="molecule type" value="Genomic_DNA"/>
</dbReference>
<dbReference type="AlphaFoldDB" id="A0A0C3CH22"/>
<evidence type="ECO:0000256" key="5">
    <source>
        <dbReference type="SAM" id="MobiDB-lite"/>
    </source>
</evidence>
<dbReference type="STRING" id="686832.A0A0C3CH22"/>
<keyword evidence="1 4" id="KW-0378">Hydrolase</keyword>
<feature type="domain" description="PNPLA" evidence="6">
    <location>
        <begin position="43"/>
        <end position="241"/>
    </location>
</feature>